<proteinExistence type="predicted"/>
<dbReference type="AlphaFoldDB" id="A0A151SN31"/>
<evidence type="ECO:0000313" key="2">
    <source>
        <dbReference type="Proteomes" id="UP000075243"/>
    </source>
</evidence>
<organism evidence="1 2">
    <name type="scientific">Cajanus cajan</name>
    <name type="common">Pigeon pea</name>
    <name type="synonym">Cajanus indicus</name>
    <dbReference type="NCBI Taxonomy" id="3821"/>
    <lineage>
        <taxon>Eukaryota</taxon>
        <taxon>Viridiplantae</taxon>
        <taxon>Streptophyta</taxon>
        <taxon>Embryophyta</taxon>
        <taxon>Tracheophyta</taxon>
        <taxon>Spermatophyta</taxon>
        <taxon>Magnoliopsida</taxon>
        <taxon>eudicotyledons</taxon>
        <taxon>Gunneridae</taxon>
        <taxon>Pentapetalae</taxon>
        <taxon>rosids</taxon>
        <taxon>fabids</taxon>
        <taxon>Fabales</taxon>
        <taxon>Fabaceae</taxon>
        <taxon>Papilionoideae</taxon>
        <taxon>50 kb inversion clade</taxon>
        <taxon>NPAAA clade</taxon>
        <taxon>indigoferoid/millettioid clade</taxon>
        <taxon>Phaseoleae</taxon>
        <taxon>Cajanus</taxon>
    </lineage>
</organism>
<dbReference type="Gramene" id="C.cajan_02317.t">
    <property type="protein sequence ID" value="C.cajan_02317.t.cds1"/>
    <property type="gene ID" value="C.cajan_02317"/>
</dbReference>
<keyword evidence="2" id="KW-1185">Reference proteome</keyword>
<name>A0A151SN31_CAJCA</name>
<accession>A0A151SN31</accession>
<protein>
    <submittedName>
        <fullName evidence="1">Uncharacterized protein</fullName>
    </submittedName>
</protein>
<sequence>MGSYFHLSTFVLTGQPSTQTLKFQGTIYGERVIILVDIDSSHNIIQPHIVQYLNLNPIPIRPFKVMVGNGD</sequence>
<dbReference type="Proteomes" id="UP000075243">
    <property type="component" value="Chromosome 11"/>
</dbReference>
<reference evidence="1 2" key="1">
    <citation type="journal article" date="2012" name="Nat. Biotechnol.">
        <title>Draft genome sequence of pigeonpea (Cajanus cajan), an orphan legume crop of resource-poor farmers.</title>
        <authorList>
            <person name="Varshney R.K."/>
            <person name="Chen W."/>
            <person name="Li Y."/>
            <person name="Bharti A.K."/>
            <person name="Saxena R.K."/>
            <person name="Schlueter J.A."/>
            <person name="Donoghue M.T."/>
            <person name="Azam S."/>
            <person name="Fan G."/>
            <person name="Whaley A.M."/>
            <person name="Farmer A.D."/>
            <person name="Sheridan J."/>
            <person name="Iwata A."/>
            <person name="Tuteja R."/>
            <person name="Penmetsa R.V."/>
            <person name="Wu W."/>
            <person name="Upadhyaya H.D."/>
            <person name="Yang S.P."/>
            <person name="Shah T."/>
            <person name="Saxena K.B."/>
            <person name="Michael T."/>
            <person name="McCombie W.R."/>
            <person name="Yang B."/>
            <person name="Zhang G."/>
            <person name="Yang H."/>
            <person name="Wang J."/>
            <person name="Spillane C."/>
            <person name="Cook D.R."/>
            <person name="May G.D."/>
            <person name="Xu X."/>
            <person name="Jackson S.A."/>
        </authorList>
    </citation>
    <scope>NUCLEOTIDE SEQUENCE [LARGE SCALE GENOMIC DNA]</scope>
    <source>
        <strain evidence="2">cv. Asha</strain>
    </source>
</reference>
<evidence type="ECO:0000313" key="1">
    <source>
        <dbReference type="EMBL" id="KYP56142.1"/>
    </source>
</evidence>
<gene>
    <name evidence="1" type="ORF">KK1_002377</name>
</gene>
<dbReference type="EMBL" id="CM003613">
    <property type="protein sequence ID" value="KYP56142.1"/>
    <property type="molecule type" value="Genomic_DNA"/>
</dbReference>